<sequence length="269" mass="28514">MARSVRFSHTPRTIKAFFVALFLLPLVLPVNFAIIQPGEGTPLFPKVLTVDKKVATTYKPDGQIYLLSIWVSNPDAKILGAEVLTCWARADCVVFPRSVIYKKNTTSKVEEKKAKIEMEDSQSDALLATKALLKKEFPGVDTSKLTDRAIKVSLPNVGGPSGGLIFSLALIELLTSEDILQGRKVAGSGTISPTGKVGAIGGISEKIIAAKKAGASILFAARDNCDEIPGDVSGIAVVAVSSLEEAISFLREPSHSSFRGLSGCTNLGA</sequence>
<dbReference type="KEGG" id="psuf:A1sIA56_00880"/>
<dbReference type="GO" id="GO:0006508">
    <property type="term" value="P:proteolysis"/>
    <property type="evidence" value="ECO:0007669"/>
    <property type="project" value="UniProtKB-KW"/>
</dbReference>
<organism evidence="2 3">
    <name type="scientific">Candidatus Planktophila sulfonica</name>
    <dbReference type="NCBI Taxonomy" id="1884904"/>
    <lineage>
        <taxon>Bacteria</taxon>
        <taxon>Bacillati</taxon>
        <taxon>Actinomycetota</taxon>
        <taxon>Actinomycetes</taxon>
        <taxon>Candidatus Nanopelagicales</taxon>
        <taxon>Candidatus Nanopelagicaceae</taxon>
        <taxon>Candidatus Planktophila</taxon>
    </lineage>
</organism>
<proteinExistence type="predicted"/>
<reference evidence="2 3" key="1">
    <citation type="submission" date="2016-07" db="EMBL/GenBank/DDBJ databases">
        <title>High microdiversification within the ubiquitous acI lineage of Actinobacteria.</title>
        <authorList>
            <person name="Neuenschwander S.M."/>
            <person name="Salcher M."/>
            <person name="Ghai R."/>
            <person name="Pernthaler J."/>
        </authorList>
    </citation>
    <scope>NUCLEOTIDE SEQUENCE [LARGE SCALE GENOMIC DNA]</scope>
    <source>
        <strain evidence="2">MMS-IA-56</strain>
    </source>
</reference>
<dbReference type="EMBL" id="CP016773">
    <property type="protein sequence ID" value="ASY15494.1"/>
    <property type="molecule type" value="Genomic_DNA"/>
</dbReference>
<dbReference type="GO" id="GO:0004252">
    <property type="term" value="F:serine-type endopeptidase activity"/>
    <property type="evidence" value="ECO:0007669"/>
    <property type="project" value="InterPro"/>
</dbReference>
<keyword evidence="2" id="KW-0645">Protease</keyword>
<accession>A0A249KFC9</accession>
<feature type="domain" description="Lon proteolytic" evidence="1">
    <location>
        <begin position="137"/>
        <end position="247"/>
    </location>
</feature>
<dbReference type="GO" id="GO:0004176">
    <property type="term" value="F:ATP-dependent peptidase activity"/>
    <property type="evidence" value="ECO:0007669"/>
    <property type="project" value="InterPro"/>
</dbReference>
<name>A0A249KFC9_9ACTN</name>
<gene>
    <name evidence="2" type="ORF">A1sIA56_00880</name>
</gene>
<dbReference type="Pfam" id="PF05362">
    <property type="entry name" value="Lon_C"/>
    <property type="match status" value="1"/>
</dbReference>
<dbReference type="RefSeq" id="WP_095673089.1">
    <property type="nucleotide sequence ID" value="NZ_CP016773.1"/>
</dbReference>
<dbReference type="GO" id="GO:0005524">
    <property type="term" value="F:ATP binding"/>
    <property type="evidence" value="ECO:0007669"/>
    <property type="project" value="InterPro"/>
</dbReference>
<keyword evidence="2" id="KW-0378">Hydrolase</keyword>
<dbReference type="OrthoDB" id="2356897at2"/>
<dbReference type="GO" id="GO:0030163">
    <property type="term" value="P:protein catabolic process"/>
    <property type="evidence" value="ECO:0007669"/>
    <property type="project" value="InterPro"/>
</dbReference>
<dbReference type="SUPFAM" id="SSF54211">
    <property type="entry name" value="Ribosomal protein S5 domain 2-like"/>
    <property type="match status" value="1"/>
</dbReference>
<dbReference type="Gene3D" id="3.30.230.10">
    <property type="match status" value="1"/>
</dbReference>
<dbReference type="PANTHER" id="PTHR10046">
    <property type="entry name" value="ATP DEPENDENT LON PROTEASE FAMILY MEMBER"/>
    <property type="match status" value="1"/>
</dbReference>
<evidence type="ECO:0000259" key="1">
    <source>
        <dbReference type="Pfam" id="PF05362"/>
    </source>
</evidence>
<evidence type="ECO:0000313" key="3">
    <source>
        <dbReference type="Proteomes" id="UP000217215"/>
    </source>
</evidence>
<dbReference type="InterPro" id="IPR014721">
    <property type="entry name" value="Ribsml_uS5_D2-typ_fold_subgr"/>
</dbReference>
<dbReference type="AlphaFoldDB" id="A0A249KFC9"/>
<evidence type="ECO:0000313" key="2">
    <source>
        <dbReference type="EMBL" id="ASY15494.1"/>
    </source>
</evidence>
<dbReference type="InterPro" id="IPR008269">
    <property type="entry name" value="Lon_proteolytic"/>
</dbReference>
<dbReference type="InterPro" id="IPR027065">
    <property type="entry name" value="Lon_Prtase"/>
</dbReference>
<keyword evidence="3" id="KW-1185">Reference proteome</keyword>
<dbReference type="InterPro" id="IPR020568">
    <property type="entry name" value="Ribosomal_Su5_D2-typ_SF"/>
</dbReference>
<dbReference type="Proteomes" id="UP000217215">
    <property type="component" value="Chromosome"/>
</dbReference>
<protein>
    <submittedName>
        <fullName evidence="2">Lon-like protease</fullName>
    </submittedName>
</protein>